<keyword evidence="4" id="KW-1185">Reference proteome</keyword>
<dbReference type="EMBL" id="CM007382">
    <property type="protein sequence ID" value="ONK78827.1"/>
    <property type="molecule type" value="Genomic_DNA"/>
</dbReference>
<keyword evidence="1" id="KW-0694">RNA-binding</keyword>
<dbReference type="InterPro" id="IPR000504">
    <property type="entry name" value="RRM_dom"/>
</dbReference>
<dbReference type="InterPro" id="IPR050886">
    <property type="entry name" value="RNA-binding_reg"/>
</dbReference>
<evidence type="ECO:0000313" key="4">
    <source>
        <dbReference type="Proteomes" id="UP000243459"/>
    </source>
</evidence>
<dbReference type="Proteomes" id="UP000243459">
    <property type="component" value="Chromosome 2"/>
</dbReference>
<feature type="domain" description="RRM" evidence="2">
    <location>
        <begin position="9"/>
        <end position="68"/>
    </location>
</feature>
<dbReference type="PANTHER" id="PTHR48024:SF56">
    <property type="entry name" value="HETEROGENEOUS NUCLEAR RIBONUCLEOPROTEIN A0"/>
    <property type="match status" value="1"/>
</dbReference>
<dbReference type="Gramene" id="ONK78827">
    <property type="protein sequence ID" value="ONK78827"/>
    <property type="gene ID" value="A4U43_C02F22840"/>
</dbReference>
<evidence type="ECO:0000259" key="2">
    <source>
        <dbReference type="SMART" id="SM00360"/>
    </source>
</evidence>
<protein>
    <recommendedName>
        <fullName evidence="2">RRM domain-containing protein</fullName>
    </recommendedName>
</protein>
<dbReference type="Gene3D" id="3.30.70.330">
    <property type="match status" value="1"/>
</dbReference>
<accession>A0A5P1FN24</accession>
<evidence type="ECO:0000256" key="1">
    <source>
        <dbReference type="ARBA" id="ARBA00022884"/>
    </source>
</evidence>
<dbReference type="AlphaFoldDB" id="A0A5P1FN24"/>
<dbReference type="GO" id="GO:0003723">
    <property type="term" value="F:RNA binding"/>
    <property type="evidence" value="ECO:0007669"/>
    <property type="project" value="UniProtKB-KW"/>
</dbReference>
<dbReference type="InterPro" id="IPR035979">
    <property type="entry name" value="RBD_domain_sf"/>
</dbReference>
<name>A0A5P1FN24_ASPOF</name>
<evidence type="ECO:0000313" key="3">
    <source>
        <dbReference type="EMBL" id="ONK78827.1"/>
    </source>
</evidence>
<dbReference type="InterPro" id="IPR012677">
    <property type="entry name" value="Nucleotide-bd_a/b_plait_sf"/>
</dbReference>
<gene>
    <name evidence="3" type="ORF">A4U43_C02F22840</name>
</gene>
<reference evidence="4" key="1">
    <citation type="journal article" date="2017" name="Nat. Commun.">
        <title>The asparagus genome sheds light on the origin and evolution of a young Y chromosome.</title>
        <authorList>
            <person name="Harkess A."/>
            <person name="Zhou J."/>
            <person name="Xu C."/>
            <person name="Bowers J.E."/>
            <person name="Van der Hulst R."/>
            <person name="Ayyampalayam S."/>
            <person name="Mercati F."/>
            <person name="Riccardi P."/>
            <person name="McKain M.R."/>
            <person name="Kakrana A."/>
            <person name="Tang H."/>
            <person name="Ray J."/>
            <person name="Groenendijk J."/>
            <person name="Arikit S."/>
            <person name="Mathioni S.M."/>
            <person name="Nakano M."/>
            <person name="Shan H."/>
            <person name="Telgmann-Rauber A."/>
            <person name="Kanno A."/>
            <person name="Yue Z."/>
            <person name="Chen H."/>
            <person name="Li W."/>
            <person name="Chen Y."/>
            <person name="Xu X."/>
            <person name="Zhang Y."/>
            <person name="Luo S."/>
            <person name="Chen H."/>
            <person name="Gao J."/>
            <person name="Mao Z."/>
            <person name="Pires J.C."/>
            <person name="Luo M."/>
            <person name="Kudrna D."/>
            <person name="Wing R.A."/>
            <person name="Meyers B.C."/>
            <person name="Yi K."/>
            <person name="Kong H."/>
            <person name="Lavrijsen P."/>
            <person name="Sunseri F."/>
            <person name="Falavigna A."/>
            <person name="Ye Y."/>
            <person name="Leebens-Mack J.H."/>
            <person name="Chen G."/>
        </authorList>
    </citation>
    <scope>NUCLEOTIDE SEQUENCE [LARGE SCALE GENOMIC DNA]</scope>
    <source>
        <strain evidence="4">cv. DH0086</strain>
    </source>
</reference>
<proteinExistence type="predicted"/>
<dbReference type="SMART" id="SM00360">
    <property type="entry name" value="RRM"/>
    <property type="match status" value="1"/>
</dbReference>
<sequence length="70" mass="7840">MAATNVEFRCFIRGLTWATDSHSLEKAFSTYGEVIDSKIIVTFGSDQAMKDAIEVMNGYFDEEAVFYALS</sequence>
<dbReference type="Pfam" id="PF00076">
    <property type="entry name" value="RRM_1"/>
    <property type="match status" value="1"/>
</dbReference>
<dbReference type="PANTHER" id="PTHR48024">
    <property type="entry name" value="GEO13361P1-RELATED"/>
    <property type="match status" value="1"/>
</dbReference>
<organism evidence="3 4">
    <name type="scientific">Asparagus officinalis</name>
    <name type="common">Garden asparagus</name>
    <dbReference type="NCBI Taxonomy" id="4686"/>
    <lineage>
        <taxon>Eukaryota</taxon>
        <taxon>Viridiplantae</taxon>
        <taxon>Streptophyta</taxon>
        <taxon>Embryophyta</taxon>
        <taxon>Tracheophyta</taxon>
        <taxon>Spermatophyta</taxon>
        <taxon>Magnoliopsida</taxon>
        <taxon>Liliopsida</taxon>
        <taxon>Asparagales</taxon>
        <taxon>Asparagaceae</taxon>
        <taxon>Asparagoideae</taxon>
        <taxon>Asparagus</taxon>
    </lineage>
</organism>
<dbReference type="SUPFAM" id="SSF54928">
    <property type="entry name" value="RNA-binding domain, RBD"/>
    <property type="match status" value="1"/>
</dbReference>